<evidence type="ECO:0000313" key="2">
    <source>
        <dbReference type="EMBL" id="MFD1812911.1"/>
    </source>
</evidence>
<dbReference type="PIRSF" id="PIRSF029171">
    <property type="entry name" value="Esterase_LipA"/>
    <property type="match status" value="1"/>
</dbReference>
<dbReference type="PANTHER" id="PTHR34853">
    <property type="match status" value="1"/>
</dbReference>
<dbReference type="Gene3D" id="1.10.260.130">
    <property type="match status" value="1"/>
</dbReference>
<sequence>MTGTFTRCRAWVVALCAAVGIVLGVGPAAALAQAMPTPADDPFYSDGADLGAYPPGEVLRTRDVQFVADNVGTPFRSTQVLYRSTDENGNPTTAVTTVVQPLAPIGSTRIVSFHMFYDGLGAHCDPSYTLRGNNPSASELSEEAAVLAYLAAGQTVVIPDYEGPQRAFSVGRHAGRIALDGIRAAETYLGVPSSTPVGMIGYSGGATPTAFAAELAPTYAPELNIVGAAAGGLLVSPQHTLEYVNGRNRWSAVLPGVLVGYQRAYGFDTDSFLSPYGRMLVGDVADKCLLEFRDSYPGLTDASMVRSPYRGFSDVPALAEAMRRNEAGTAGTPRVPLLLSVGNVDGQGDGAMVARDVADLAEKYCRGGAPARFQVYSGMDHSGSFVPFQADAAVFLAERFAGVPPAQC</sequence>
<dbReference type="EMBL" id="JBHUFB010000010">
    <property type="protein sequence ID" value="MFD1812911.1"/>
    <property type="molecule type" value="Genomic_DNA"/>
</dbReference>
<protein>
    <submittedName>
        <fullName evidence="2">Lipase family protein</fullName>
    </submittedName>
</protein>
<reference evidence="3" key="1">
    <citation type="journal article" date="2019" name="Int. J. Syst. Evol. Microbiol.">
        <title>The Global Catalogue of Microorganisms (GCM) 10K type strain sequencing project: providing services to taxonomists for standard genome sequencing and annotation.</title>
        <authorList>
            <consortium name="The Broad Institute Genomics Platform"/>
            <consortium name="The Broad Institute Genome Sequencing Center for Infectious Disease"/>
            <person name="Wu L."/>
            <person name="Ma J."/>
        </authorList>
    </citation>
    <scope>NUCLEOTIDE SEQUENCE [LARGE SCALE GENOMIC DNA]</scope>
    <source>
        <strain evidence="3">DT72</strain>
    </source>
</reference>
<keyword evidence="1" id="KW-0732">Signal</keyword>
<feature type="chain" id="PRO_5046715409" evidence="1">
    <location>
        <begin position="33"/>
        <end position="408"/>
    </location>
</feature>
<dbReference type="Proteomes" id="UP001597286">
    <property type="component" value="Unassembled WGS sequence"/>
</dbReference>
<keyword evidence="3" id="KW-1185">Reference proteome</keyword>
<dbReference type="PANTHER" id="PTHR34853:SF1">
    <property type="entry name" value="LIPASE 5"/>
    <property type="match status" value="1"/>
</dbReference>
<evidence type="ECO:0000256" key="1">
    <source>
        <dbReference type="SAM" id="SignalP"/>
    </source>
</evidence>
<dbReference type="RefSeq" id="WP_378485424.1">
    <property type="nucleotide sequence ID" value="NZ_JBHUFB010000010.1"/>
</dbReference>
<dbReference type="InterPro" id="IPR005152">
    <property type="entry name" value="Lipase_secreted"/>
</dbReference>
<feature type="signal peptide" evidence="1">
    <location>
        <begin position="1"/>
        <end position="32"/>
    </location>
</feature>
<dbReference type="Pfam" id="PF03583">
    <property type="entry name" value="LIP"/>
    <property type="match status" value="1"/>
</dbReference>
<comment type="caution">
    <text evidence="2">The sequence shown here is derived from an EMBL/GenBank/DDBJ whole genome shotgun (WGS) entry which is preliminary data.</text>
</comment>
<accession>A0ABW4P4D5</accession>
<gene>
    <name evidence="2" type="ORF">ACFSJG_11850</name>
</gene>
<dbReference type="Gene3D" id="3.40.50.1820">
    <property type="entry name" value="alpha/beta hydrolase"/>
    <property type="match status" value="1"/>
</dbReference>
<dbReference type="InterPro" id="IPR029058">
    <property type="entry name" value="AB_hydrolase_fold"/>
</dbReference>
<proteinExistence type="predicted"/>
<name>A0ABW4P4D5_9NOCA</name>
<dbReference type="SUPFAM" id="SSF53474">
    <property type="entry name" value="alpha/beta-Hydrolases"/>
    <property type="match status" value="1"/>
</dbReference>
<evidence type="ECO:0000313" key="3">
    <source>
        <dbReference type="Proteomes" id="UP001597286"/>
    </source>
</evidence>
<organism evidence="2 3">
    <name type="scientific">Rhodococcus gannanensis</name>
    <dbReference type="NCBI Taxonomy" id="1960308"/>
    <lineage>
        <taxon>Bacteria</taxon>
        <taxon>Bacillati</taxon>
        <taxon>Actinomycetota</taxon>
        <taxon>Actinomycetes</taxon>
        <taxon>Mycobacteriales</taxon>
        <taxon>Nocardiaceae</taxon>
        <taxon>Rhodococcus</taxon>
    </lineage>
</organism>